<organism evidence="1 2">
    <name type="scientific">Channa striata</name>
    <name type="common">Snakehead murrel</name>
    <name type="synonym">Ophicephalus striatus</name>
    <dbReference type="NCBI Taxonomy" id="64152"/>
    <lineage>
        <taxon>Eukaryota</taxon>
        <taxon>Metazoa</taxon>
        <taxon>Chordata</taxon>
        <taxon>Craniata</taxon>
        <taxon>Vertebrata</taxon>
        <taxon>Euteleostomi</taxon>
        <taxon>Actinopterygii</taxon>
        <taxon>Neopterygii</taxon>
        <taxon>Teleostei</taxon>
        <taxon>Neoteleostei</taxon>
        <taxon>Acanthomorphata</taxon>
        <taxon>Anabantaria</taxon>
        <taxon>Anabantiformes</taxon>
        <taxon>Channoidei</taxon>
        <taxon>Channidae</taxon>
        <taxon>Channa</taxon>
    </lineage>
</organism>
<dbReference type="EMBL" id="JAUPFM010000003">
    <property type="protein sequence ID" value="KAK2856072.1"/>
    <property type="molecule type" value="Genomic_DNA"/>
</dbReference>
<accession>A0AA88NFG1</accession>
<dbReference type="AlphaFoldDB" id="A0AA88NFG1"/>
<sequence>MQRETMGFFPVLTQLLGPGCQKCQQHTLVVTGRGGRSEPNRMLMTALGRKEDVLWRQDETFSPHNLRVNGLRQVNANTCMDTSSPSPGSEETVYTLIVRACTNAQSDLRLIPEALRAEK</sequence>
<comment type="caution">
    <text evidence="1">The sequence shown here is derived from an EMBL/GenBank/DDBJ whole genome shotgun (WGS) entry which is preliminary data.</text>
</comment>
<evidence type="ECO:0000313" key="1">
    <source>
        <dbReference type="EMBL" id="KAK2856072.1"/>
    </source>
</evidence>
<proteinExistence type="predicted"/>
<protein>
    <submittedName>
        <fullName evidence="1">Uncharacterized protein</fullName>
    </submittedName>
</protein>
<dbReference type="Proteomes" id="UP001187415">
    <property type="component" value="Unassembled WGS sequence"/>
</dbReference>
<name>A0AA88NFG1_CHASR</name>
<keyword evidence="2" id="KW-1185">Reference proteome</keyword>
<gene>
    <name evidence="1" type="ORF">Q5P01_004807</name>
</gene>
<evidence type="ECO:0000313" key="2">
    <source>
        <dbReference type="Proteomes" id="UP001187415"/>
    </source>
</evidence>
<reference evidence="1" key="1">
    <citation type="submission" date="2023-07" db="EMBL/GenBank/DDBJ databases">
        <title>Chromosome-level Genome Assembly of Striped Snakehead (Channa striata).</title>
        <authorList>
            <person name="Liu H."/>
        </authorList>
    </citation>
    <scope>NUCLEOTIDE SEQUENCE</scope>
    <source>
        <strain evidence="1">Gz</strain>
        <tissue evidence="1">Muscle</tissue>
    </source>
</reference>